<dbReference type="EMBL" id="FLUQ01000002">
    <property type="protein sequence ID" value="SBW04233.1"/>
    <property type="molecule type" value="Genomic_DNA"/>
</dbReference>
<name>A0A212JXU3_9DELT</name>
<evidence type="ECO:0000313" key="1">
    <source>
        <dbReference type="EMBL" id="SBW04233.1"/>
    </source>
</evidence>
<sequence length="23" mass="2688">MFYALLVSVILYLIVFSLLEKNV</sequence>
<gene>
    <name evidence="1" type="ORF">KL86DPRO_20281</name>
</gene>
<accession>A0A212JXU3</accession>
<dbReference type="AlphaFoldDB" id="A0A212JXU3"/>
<proteinExistence type="predicted"/>
<reference evidence="1" key="1">
    <citation type="submission" date="2016-04" db="EMBL/GenBank/DDBJ databases">
        <authorList>
            <person name="Evans L.H."/>
            <person name="Alamgir A."/>
            <person name="Owens N."/>
            <person name="Weber N.D."/>
            <person name="Virtaneva K."/>
            <person name="Barbian K."/>
            <person name="Babar A."/>
            <person name="Rosenke K."/>
        </authorList>
    </citation>
    <scope>NUCLEOTIDE SEQUENCE</scope>
    <source>
        <strain evidence="1">86</strain>
    </source>
</reference>
<organism evidence="1">
    <name type="scientific">uncultured delta proteobacterium</name>
    <dbReference type="NCBI Taxonomy" id="34034"/>
    <lineage>
        <taxon>Bacteria</taxon>
        <taxon>Deltaproteobacteria</taxon>
        <taxon>environmental samples</taxon>
    </lineage>
</organism>
<protein>
    <submittedName>
        <fullName evidence="1">Uncharacterized protein</fullName>
    </submittedName>
</protein>